<feature type="transmembrane region" description="Helical" evidence="1">
    <location>
        <begin position="125"/>
        <end position="144"/>
    </location>
</feature>
<dbReference type="Pfam" id="PF07077">
    <property type="entry name" value="DUF1345"/>
    <property type="match status" value="1"/>
</dbReference>
<keyword evidence="1" id="KW-0812">Transmembrane</keyword>
<keyword evidence="1" id="KW-1133">Transmembrane helix</keyword>
<keyword evidence="1" id="KW-0472">Membrane</keyword>
<name>A0A2H5EWW9_9RHOB</name>
<feature type="transmembrane region" description="Helical" evidence="1">
    <location>
        <begin position="85"/>
        <end position="105"/>
    </location>
</feature>
<evidence type="ECO:0000256" key="1">
    <source>
        <dbReference type="SAM" id="Phobius"/>
    </source>
</evidence>
<accession>A0A2H5EWW9</accession>
<dbReference type="KEGG" id="pzh:CX676_06085"/>
<feature type="transmembrane region" description="Helical" evidence="1">
    <location>
        <begin position="21"/>
        <end position="38"/>
    </location>
</feature>
<reference evidence="2 3" key="1">
    <citation type="journal article" date="2013" name="Antonie Van Leeuwenhoek">
        <title>Paracoccus zhejiangensis sp. nov., isolated from activated sludge in wastewater-treatment system.</title>
        <authorList>
            <person name="Wu Z.G."/>
            <person name="Zhang D.F."/>
            <person name="Liu Y.L."/>
            <person name="Wang F."/>
            <person name="Jiang X."/>
            <person name="Li C."/>
            <person name="Li S.P."/>
            <person name="Hong Q."/>
            <person name="Li W.J."/>
        </authorList>
    </citation>
    <scope>NUCLEOTIDE SEQUENCE [LARGE SCALE GENOMIC DNA]</scope>
    <source>
        <strain evidence="2 3">J6</strain>
    </source>
</reference>
<proteinExistence type="predicted"/>
<protein>
    <submittedName>
        <fullName evidence="2">DUF1345 domain-containing protein</fullName>
    </submittedName>
</protein>
<feature type="transmembrane region" description="Helical" evidence="1">
    <location>
        <begin position="208"/>
        <end position="228"/>
    </location>
</feature>
<evidence type="ECO:0000313" key="2">
    <source>
        <dbReference type="EMBL" id="AUH63780.1"/>
    </source>
</evidence>
<organism evidence="2 3">
    <name type="scientific">Paracoccus zhejiangensis</name>
    <dbReference type="NCBI Taxonomy" id="1077935"/>
    <lineage>
        <taxon>Bacteria</taxon>
        <taxon>Pseudomonadati</taxon>
        <taxon>Pseudomonadota</taxon>
        <taxon>Alphaproteobacteria</taxon>
        <taxon>Rhodobacterales</taxon>
        <taxon>Paracoccaceae</taxon>
        <taxon>Paracoccus</taxon>
    </lineage>
</organism>
<dbReference type="InterPro" id="IPR009781">
    <property type="entry name" value="DUF1345"/>
</dbReference>
<keyword evidence="3" id="KW-1185">Reference proteome</keyword>
<evidence type="ECO:0000313" key="3">
    <source>
        <dbReference type="Proteomes" id="UP000234530"/>
    </source>
</evidence>
<sequence>MSGAVKPRLHVLRATWRRHTRIILAAALGLLAALIAPLDLGSRALVGADLFFLTYLLMTARVIRHLTPEDLRRHHGEDTDEGARLILLLAFAGVAVSLLAVLAALLGHGARGPWQPVLAVASVPLGWATLHTVMAFHYAGLYYATSGDGRDAGGLGFASRKGDADKDPGVWEFLYFSLTLGMCGQTSDVTVETSDLRRIVALHSVLSYFYNTVILALAVNAALAIGGAGGS</sequence>
<feature type="transmembrane region" description="Helical" evidence="1">
    <location>
        <begin position="44"/>
        <end position="64"/>
    </location>
</feature>
<dbReference type="OrthoDB" id="64737at2"/>
<gene>
    <name evidence="2" type="ORF">CX676_06085</name>
</gene>
<dbReference type="EMBL" id="CP025430">
    <property type="protein sequence ID" value="AUH63780.1"/>
    <property type="molecule type" value="Genomic_DNA"/>
</dbReference>
<dbReference type="AlphaFoldDB" id="A0A2H5EWW9"/>
<dbReference type="Proteomes" id="UP000234530">
    <property type="component" value="Chromosome"/>
</dbReference>